<keyword evidence="3" id="KW-1185">Reference proteome</keyword>
<dbReference type="OrthoDB" id="5593235at2759"/>
<evidence type="ECO:0000256" key="1">
    <source>
        <dbReference type="SAM" id="Phobius"/>
    </source>
</evidence>
<evidence type="ECO:0000313" key="2">
    <source>
        <dbReference type="EMBL" id="QUC21561.1"/>
    </source>
</evidence>
<sequence length="409" mass="47153">MHRRRTSPGHASAMTLLYSKIHARRLACLLLAVAYCVAVLHHYLAWRPGFTRTRASRHAPASSWPKPDNITVSGLVFYGRRDRVRTMLCYLERNMVDNGGWLDEVLWIGNTFDSDDRAYLDEVIASNPRYRMIPVEGEMLWVNTYYKAWQQLERGKYYVKIDDDILWIEDGAIPQLVTRKMNNPNDLVVSGNIINNPPLGFIHYAIGAVHPYLPEMSPPPQGPKTTWKPSQDPLWSGPDDLSFAVQGEPPHQGHRWLRLADDKALHRTPASKIKWEVWHDSYTSWAIAAQMHYSLLENIENDALHLYKLNKMWDMMGERIRINFICVYADEVLDTDIGSWPAYKGDEDMLVMELPKQLNRSVTIVSDALAAHFSYTDQQKLGHTDLLERYHVLAQDRACLNPRPQEDGF</sequence>
<organism evidence="2 3">
    <name type="scientific">Ustilaginoidea virens</name>
    <name type="common">Rice false smut fungus</name>
    <name type="synonym">Villosiclava virens</name>
    <dbReference type="NCBI Taxonomy" id="1159556"/>
    <lineage>
        <taxon>Eukaryota</taxon>
        <taxon>Fungi</taxon>
        <taxon>Dikarya</taxon>
        <taxon>Ascomycota</taxon>
        <taxon>Pezizomycotina</taxon>
        <taxon>Sordariomycetes</taxon>
        <taxon>Hypocreomycetidae</taxon>
        <taxon>Hypocreales</taxon>
        <taxon>Clavicipitaceae</taxon>
        <taxon>Ustilaginoidea</taxon>
    </lineage>
</organism>
<keyword evidence="1" id="KW-0472">Membrane</keyword>
<dbReference type="RefSeq" id="XP_042999234.1">
    <property type="nucleotide sequence ID" value="XM_043143301.1"/>
</dbReference>
<dbReference type="InterPro" id="IPR029044">
    <property type="entry name" value="Nucleotide-diphossugar_trans"/>
</dbReference>
<feature type="transmembrane region" description="Helical" evidence="1">
    <location>
        <begin position="26"/>
        <end position="46"/>
    </location>
</feature>
<dbReference type="EMBL" id="CP072756">
    <property type="protein sequence ID" value="QUC21561.1"/>
    <property type="molecule type" value="Genomic_DNA"/>
</dbReference>
<dbReference type="AlphaFoldDB" id="A0A8E5MJ88"/>
<dbReference type="SUPFAM" id="SSF53448">
    <property type="entry name" value="Nucleotide-diphospho-sugar transferases"/>
    <property type="match status" value="1"/>
</dbReference>
<proteinExistence type="predicted"/>
<reference evidence="2" key="1">
    <citation type="submission" date="2020-03" db="EMBL/GenBank/DDBJ databases">
        <title>A mixture of massive structural variations and highly conserved coding sequences in Ustilaginoidea virens genome.</title>
        <authorList>
            <person name="Zhang K."/>
            <person name="Zhao Z."/>
            <person name="Zhang Z."/>
            <person name="Li Y."/>
            <person name="Hsiang T."/>
            <person name="Sun W."/>
        </authorList>
    </citation>
    <scope>NUCLEOTIDE SEQUENCE</scope>
    <source>
        <strain evidence="2">UV-8b</strain>
    </source>
</reference>
<keyword evidence="1" id="KW-0812">Transmembrane</keyword>
<protein>
    <submittedName>
        <fullName evidence="2">Uncharacterized protein</fullName>
    </submittedName>
</protein>
<dbReference type="KEGG" id="uvi:66066581"/>
<dbReference type="Proteomes" id="UP000027002">
    <property type="component" value="Chromosome 4"/>
</dbReference>
<evidence type="ECO:0000313" key="3">
    <source>
        <dbReference type="Proteomes" id="UP000027002"/>
    </source>
</evidence>
<gene>
    <name evidence="2" type="ORF">UV8b_05804</name>
</gene>
<name>A0A8E5MJ88_USTVR</name>
<dbReference type="GeneID" id="66066581"/>
<accession>A0A8E5MJ88</accession>
<keyword evidence="1" id="KW-1133">Transmembrane helix</keyword>